<dbReference type="HOGENOM" id="CLU_064034_0_0_9"/>
<accession>G5GKN7</accession>
<comment type="caution">
    <text evidence="2">The sequence shown here is derived from an EMBL/GenBank/DDBJ whole genome shotgun (WGS) entry which is preliminary data.</text>
</comment>
<evidence type="ECO:0000259" key="1">
    <source>
        <dbReference type="Pfam" id="PF03417"/>
    </source>
</evidence>
<dbReference type="InterPro" id="IPR047801">
    <property type="entry name" value="Peptidase_C45"/>
</dbReference>
<proteinExistence type="predicted"/>
<dbReference type="Pfam" id="PF03417">
    <property type="entry name" value="AAT"/>
    <property type="match status" value="1"/>
</dbReference>
<reference evidence="2 3" key="1">
    <citation type="submission" date="2011-08" db="EMBL/GenBank/DDBJ databases">
        <title>The Genome Sequence of Johnsonella ignava ATCC 51276.</title>
        <authorList>
            <consortium name="The Broad Institute Genome Sequencing Platform"/>
            <person name="Earl A."/>
            <person name="Ward D."/>
            <person name="Feldgarden M."/>
            <person name="Gevers D."/>
            <person name="Izard J."/>
            <person name="Blanton J.M."/>
            <person name="Baranova O.V."/>
            <person name="Dewhirst F.E."/>
            <person name="Young S.K."/>
            <person name="Zeng Q."/>
            <person name="Gargeya S."/>
            <person name="Fitzgerald M."/>
            <person name="Haas B."/>
            <person name="Abouelleil A."/>
            <person name="Alvarado L."/>
            <person name="Arachchi H.M."/>
            <person name="Berlin A."/>
            <person name="Brown A."/>
            <person name="Chapman S.B."/>
            <person name="Chen Z."/>
            <person name="Dunbar C."/>
            <person name="Freedman E."/>
            <person name="Gearin G."/>
            <person name="Gellesch M."/>
            <person name="Goldberg J."/>
            <person name="Griggs A."/>
            <person name="Gujja S."/>
            <person name="Heiman D."/>
            <person name="Howarth C."/>
            <person name="Larson L."/>
            <person name="Lui A."/>
            <person name="MacDonald P.J.P."/>
            <person name="Montmayeur A."/>
            <person name="Murphy C."/>
            <person name="Neiman D."/>
            <person name="Pearson M."/>
            <person name="Priest M."/>
            <person name="Roberts A."/>
            <person name="Saif S."/>
            <person name="Shea T."/>
            <person name="Shenoy N."/>
            <person name="Sisk P."/>
            <person name="Stolte C."/>
            <person name="Sykes S."/>
            <person name="Wortman J."/>
            <person name="Nusbaum C."/>
            <person name="Birren B."/>
        </authorList>
    </citation>
    <scope>NUCLEOTIDE SEQUENCE [LARGE SCALE GENOMIC DNA]</scope>
    <source>
        <strain evidence="2 3">ATCC 51276</strain>
    </source>
</reference>
<dbReference type="InterPro" id="IPR005079">
    <property type="entry name" value="Peptidase_C45_hydrolase"/>
</dbReference>
<sequence length="377" mass="42806">MKTVNANFFELKGTNYKIGQQLGYMVLNNPYLKEIFLSSSKTIPENYKYIYELFDKYCPGLNEELQGFADILGVEKSRLIFVPLTYLAPACSQIIILPAKTKNHHTILARNYDYSEQMDDFCLSKTTVTGKYSHIGSNIIQFGRGEGMNECGLAVSQSACGRPVNNYQAGKTPKVVGLQFWAVVRTLLENCKNVKEALSTVSDMPIACNINLMVADKSGEAALIEIMDGRKEVKLIQENMKVDYLIATNHIHISNMVSIEPYAMKNSVIRYRCLKQWITQNSDIDEKKIKKLLLTPYPNGLMLPFYEDRFGTIKSIVFNLTLGKADICWGGLETNKWHSFDIDDNLENKTCLQNIKNQSTIKDFFDTEPIEGQKDLF</sequence>
<dbReference type="Proteomes" id="UP000003011">
    <property type="component" value="Unassembled WGS sequence"/>
</dbReference>
<dbReference type="EMBL" id="ACZL01000045">
    <property type="protein sequence ID" value="EHI54671.1"/>
    <property type="molecule type" value="Genomic_DNA"/>
</dbReference>
<dbReference type="eggNOG" id="COG3049">
    <property type="taxonomic scope" value="Bacteria"/>
</dbReference>
<dbReference type="AlphaFoldDB" id="G5GKN7"/>
<dbReference type="PATRIC" id="fig|679200.3.peg.2239"/>
<protein>
    <recommendedName>
        <fullName evidence="1">Peptidase C45 hydrolase domain-containing protein</fullName>
    </recommendedName>
</protein>
<dbReference type="Gene3D" id="3.60.60.10">
    <property type="entry name" value="Penicillin V Acylase, Chain A"/>
    <property type="match status" value="1"/>
</dbReference>
<gene>
    <name evidence="2" type="ORF">HMPREF9333_02130</name>
</gene>
<dbReference type="CDD" id="cd01935">
    <property type="entry name" value="Ntn_CGH_like"/>
    <property type="match status" value="1"/>
</dbReference>
<dbReference type="STRING" id="679200.HMPREF9333_02130"/>
<dbReference type="OrthoDB" id="8617387at2"/>
<evidence type="ECO:0000313" key="2">
    <source>
        <dbReference type="EMBL" id="EHI54671.1"/>
    </source>
</evidence>
<evidence type="ECO:0000313" key="3">
    <source>
        <dbReference type="Proteomes" id="UP000003011"/>
    </source>
</evidence>
<dbReference type="PANTHER" id="PTHR34180">
    <property type="entry name" value="PEPTIDASE C45"/>
    <property type="match status" value="1"/>
</dbReference>
<dbReference type="InterPro" id="IPR029055">
    <property type="entry name" value="Ntn_hydrolases_N"/>
</dbReference>
<dbReference type="PANTHER" id="PTHR34180:SF1">
    <property type="entry name" value="BETA-ALANYL-DOPAMINE_CARCININE HYDROLASE"/>
    <property type="match status" value="1"/>
</dbReference>
<dbReference type="NCBIfam" id="NF040521">
    <property type="entry name" value="C45_proenzyme"/>
    <property type="match status" value="1"/>
</dbReference>
<dbReference type="RefSeq" id="WP_005542093.1">
    <property type="nucleotide sequence ID" value="NZ_JH378841.1"/>
</dbReference>
<keyword evidence="3" id="KW-1185">Reference proteome</keyword>
<dbReference type="SUPFAM" id="SSF56235">
    <property type="entry name" value="N-terminal nucleophile aminohydrolases (Ntn hydrolases)"/>
    <property type="match status" value="1"/>
</dbReference>
<feature type="domain" description="Peptidase C45 hydrolase" evidence="1">
    <location>
        <begin position="101"/>
        <end position="331"/>
    </location>
</feature>
<name>G5GKN7_9FIRM</name>
<dbReference type="InterPro" id="IPR047794">
    <property type="entry name" value="C45_proenzyme-like"/>
</dbReference>
<organism evidence="2 3">
    <name type="scientific">Johnsonella ignava ATCC 51276</name>
    <dbReference type="NCBI Taxonomy" id="679200"/>
    <lineage>
        <taxon>Bacteria</taxon>
        <taxon>Bacillati</taxon>
        <taxon>Bacillota</taxon>
        <taxon>Clostridia</taxon>
        <taxon>Lachnospirales</taxon>
        <taxon>Lachnospiraceae</taxon>
        <taxon>Johnsonella</taxon>
    </lineage>
</organism>